<dbReference type="Proteomes" id="UP000305840">
    <property type="component" value="Unassembled WGS sequence"/>
</dbReference>
<evidence type="ECO:0000313" key="2">
    <source>
        <dbReference type="Proteomes" id="UP000305840"/>
    </source>
</evidence>
<evidence type="ECO:0000313" key="1">
    <source>
        <dbReference type="EMBL" id="TKG07905.1"/>
    </source>
</evidence>
<organism evidence="1 2">
    <name type="scientific">Vibrio lentus</name>
    <dbReference type="NCBI Taxonomy" id="136468"/>
    <lineage>
        <taxon>Bacteria</taxon>
        <taxon>Pseudomonadati</taxon>
        <taxon>Pseudomonadota</taxon>
        <taxon>Gammaproteobacteria</taxon>
        <taxon>Vibrionales</taxon>
        <taxon>Vibrionaceae</taxon>
        <taxon>Vibrio</taxon>
    </lineage>
</organism>
<comment type="caution">
    <text evidence="1">The sequence shown here is derived from an EMBL/GenBank/DDBJ whole genome shotgun (WGS) entry which is preliminary data.</text>
</comment>
<protein>
    <submittedName>
        <fullName evidence="1">Uncharacterized protein</fullName>
    </submittedName>
</protein>
<dbReference type="RefSeq" id="WP_136994508.1">
    <property type="nucleotide sequence ID" value="NZ_SYVO01000047.1"/>
</dbReference>
<dbReference type="EMBL" id="SYVO01000047">
    <property type="protein sequence ID" value="TKG07905.1"/>
    <property type="molecule type" value="Genomic_DNA"/>
</dbReference>
<dbReference type="AlphaFoldDB" id="A0A4U2EVQ3"/>
<proteinExistence type="predicted"/>
<reference evidence="1 2" key="1">
    <citation type="submission" date="2019-04" db="EMBL/GenBank/DDBJ databases">
        <title>A reverse ecology approach based on a biological definition of microbial populations.</title>
        <authorList>
            <person name="Arevalo P."/>
            <person name="Vaninsberghe D."/>
            <person name="Elsherbini J."/>
            <person name="Gore J."/>
            <person name="Polz M."/>
        </authorList>
    </citation>
    <scope>NUCLEOTIDE SEQUENCE [LARGE SCALE GENOMIC DNA]</scope>
    <source>
        <strain evidence="1 2">10N.222.48.A1</strain>
    </source>
</reference>
<sequence length="183" mass="21219">MHWNLFIVLESDLADVSKYIEFDERNFDAFSTELSKLLLSIGSEVDVVLKQLCRTADAKASRKNIIDYFKVINSNASAKEMLNEEVFITRFGLSFQPFAGWDENNRPKWWRAYNNVKHDRLQNYPEASLKNVLFAISALMVCIFYLEKLSNPEKNNKKITSALQPSTLLLKLQEGYYYDTVVV</sequence>
<name>A0A4U2EVQ3_9VIBR</name>
<gene>
    <name evidence="1" type="ORF">FCV91_13850</name>
</gene>
<accession>A0A4U2EVQ3</accession>